<proteinExistence type="inferred from homology"/>
<dbReference type="InterPro" id="IPR000711">
    <property type="entry name" value="ATPase_OSCP/dsu"/>
</dbReference>
<evidence type="ECO:0000256" key="6">
    <source>
        <dbReference type="ARBA" id="ARBA00023310"/>
    </source>
</evidence>
<name>A0A6N2T9S8_9ACTO</name>
<dbReference type="PANTHER" id="PTHR11910">
    <property type="entry name" value="ATP SYNTHASE DELTA CHAIN"/>
    <property type="match status" value="1"/>
</dbReference>
<dbReference type="AlphaFoldDB" id="A0A6N2T9S8"/>
<dbReference type="HAMAP" id="MF_01416">
    <property type="entry name" value="ATP_synth_delta_bact"/>
    <property type="match status" value="1"/>
</dbReference>
<gene>
    <name evidence="8" type="primary">atpFH</name>
    <name evidence="7" type="synonym">atpH</name>
    <name evidence="8" type="ORF">AOLFYP35_01188</name>
</gene>
<evidence type="ECO:0000313" key="8">
    <source>
        <dbReference type="EMBL" id="VYT00811.1"/>
    </source>
</evidence>
<evidence type="ECO:0000256" key="3">
    <source>
        <dbReference type="ARBA" id="ARBA00022781"/>
    </source>
</evidence>
<evidence type="ECO:0000256" key="1">
    <source>
        <dbReference type="ARBA" id="ARBA00004370"/>
    </source>
</evidence>
<keyword evidence="2 7" id="KW-0813">Transport</keyword>
<comment type="function">
    <text evidence="7">F(1)F(0) ATP synthase produces ATP from ADP in the presence of a proton or sodium gradient. F-type ATPases consist of two structural domains, F(1) containing the extramembraneous catalytic core and F(0) containing the membrane proton channel, linked together by a central stalk and a peripheral stalk. During catalysis, ATP synthesis in the catalytic domain of F(1) is coupled via a rotary mechanism of the central stalk subunits to proton translocation.</text>
</comment>
<keyword evidence="6 7" id="KW-0066">ATP synthesis</keyword>
<comment type="function">
    <text evidence="7">This protein is part of the stalk that links CF(0) to CF(1). It either transmits conformational changes from CF(0) to CF(1) or is implicated in proton conduction.</text>
</comment>
<dbReference type="GO" id="GO:0046933">
    <property type="term" value="F:proton-transporting ATP synthase activity, rotational mechanism"/>
    <property type="evidence" value="ECO:0007669"/>
    <property type="project" value="UniProtKB-UniRule"/>
</dbReference>
<keyword evidence="7" id="KW-0139">CF(1)</keyword>
<reference evidence="8" key="1">
    <citation type="submission" date="2019-11" db="EMBL/GenBank/DDBJ databases">
        <authorList>
            <person name="Feng L."/>
        </authorList>
    </citation>
    <scope>NUCLEOTIDE SEQUENCE</scope>
    <source>
        <strain evidence="8">AodontolyticusLFYP35</strain>
    </source>
</reference>
<evidence type="ECO:0000256" key="4">
    <source>
        <dbReference type="ARBA" id="ARBA00023065"/>
    </source>
</evidence>
<comment type="similarity">
    <text evidence="7">Belongs to the ATPase delta chain family.</text>
</comment>
<dbReference type="EMBL" id="CACRSM010000002">
    <property type="protein sequence ID" value="VYT00811.1"/>
    <property type="molecule type" value="Genomic_DNA"/>
</dbReference>
<dbReference type="GO" id="GO:0045259">
    <property type="term" value="C:proton-transporting ATP synthase complex"/>
    <property type="evidence" value="ECO:0007669"/>
    <property type="project" value="UniProtKB-KW"/>
</dbReference>
<protein>
    <recommendedName>
        <fullName evidence="7">ATP synthase subunit delta</fullName>
    </recommendedName>
    <alternativeName>
        <fullName evidence="7">ATP synthase F(1) sector subunit delta</fullName>
    </alternativeName>
    <alternativeName>
        <fullName evidence="7">F-type ATPase subunit delta</fullName>
        <shortName evidence="7">F-ATPase subunit delta</shortName>
    </alternativeName>
</protein>
<evidence type="ECO:0000256" key="2">
    <source>
        <dbReference type="ARBA" id="ARBA00022448"/>
    </source>
</evidence>
<dbReference type="GO" id="GO:0005886">
    <property type="term" value="C:plasma membrane"/>
    <property type="evidence" value="ECO:0007669"/>
    <property type="project" value="UniProtKB-SubCell"/>
</dbReference>
<sequence length="262" mass="28794">MTPELLRERLAQAGDERMKVAEDLFGVADFLRTNSSVQRALTDPSREESDRDALVDRLFAPVVSAVSIQCLHDLVAGHWSRPRDIVHAVEETGCDAVLLSAQFDGVLEETEAQLVAVSVFLQSHRDLRNELSDLSALSPKGRADLAQTVFQSVLGQPSLRLLRRCVGRTSHGHLLGKLRELAVRAANLSGRRFVFVESAHELSDDQKKRLEKILETKLASPVSATYTLRPELLGGLVIRMGTERVDASLATRVGALKRSIVG</sequence>
<evidence type="ECO:0000256" key="7">
    <source>
        <dbReference type="HAMAP-Rule" id="MF_01416"/>
    </source>
</evidence>
<keyword evidence="4 7" id="KW-0406">Ion transport</keyword>
<keyword evidence="7" id="KW-1003">Cell membrane</keyword>
<comment type="subcellular location">
    <subcellularLocation>
        <location evidence="7">Cell membrane</location>
        <topology evidence="7">Peripheral membrane protein</topology>
    </subcellularLocation>
    <subcellularLocation>
        <location evidence="1">Membrane</location>
    </subcellularLocation>
</comment>
<evidence type="ECO:0000256" key="5">
    <source>
        <dbReference type="ARBA" id="ARBA00023136"/>
    </source>
</evidence>
<keyword evidence="5 7" id="KW-0472">Membrane</keyword>
<organism evidence="8">
    <name type="scientific">Schaalia odontolytica</name>
    <dbReference type="NCBI Taxonomy" id="1660"/>
    <lineage>
        <taxon>Bacteria</taxon>
        <taxon>Bacillati</taxon>
        <taxon>Actinomycetota</taxon>
        <taxon>Actinomycetes</taxon>
        <taxon>Actinomycetales</taxon>
        <taxon>Actinomycetaceae</taxon>
        <taxon>Schaalia</taxon>
    </lineage>
</organism>
<accession>A0A6N2T9S8</accession>
<keyword evidence="3 7" id="KW-0375">Hydrogen ion transport</keyword>
<dbReference type="Pfam" id="PF00213">
    <property type="entry name" value="OSCP"/>
    <property type="match status" value="1"/>
</dbReference>